<dbReference type="PANTHER" id="PTHR40261">
    <property type="match status" value="1"/>
</dbReference>
<keyword evidence="3" id="KW-0408">Iron</keyword>
<name>A0A8J7K1E3_9NEIS</name>
<gene>
    <name evidence="6" type="ORF">INR99_04275</name>
</gene>
<dbReference type="Pfam" id="PF00355">
    <property type="entry name" value="Rieske"/>
    <property type="match status" value="1"/>
</dbReference>
<keyword evidence="7" id="KW-1185">Reference proteome</keyword>
<evidence type="ECO:0000256" key="1">
    <source>
        <dbReference type="ARBA" id="ARBA00022714"/>
    </source>
</evidence>
<reference evidence="6 7" key="1">
    <citation type="submission" date="2020-10" db="EMBL/GenBank/DDBJ databases">
        <title>The genome sequence of Chitinilyticum litopenaei 4Y14.</title>
        <authorList>
            <person name="Liu Y."/>
        </authorList>
    </citation>
    <scope>NUCLEOTIDE SEQUENCE [LARGE SCALE GENOMIC DNA]</scope>
    <source>
        <strain evidence="6 7">4Y14</strain>
    </source>
</reference>
<dbReference type="CDD" id="cd03467">
    <property type="entry name" value="Rieske"/>
    <property type="match status" value="1"/>
</dbReference>
<feature type="domain" description="Rieske" evidence="5">
    <location>
        <begin position="39"/>
        <end position="111"/>
    </location>
</feature>
<protein>
    <submittedName>
        <fullName evidence="6">Rieske 2Fe-2S domain-containing protein</fullName>
    </submittedName>
</protein>
<dbReference type="Gene3D" id="2.102.10.10">
    <property type="entry name" value="Rieske [2Fe-2S] iron-sulphur domain"/>
    <property type="match status" value="1"/>
</dbReference>
<dbReference type="RefSeq" id="WP_194115074.1">
    <property type="nucleotide sequence ID" value="NZ_JADFUA010000002.1"/>
</dbReference>
<dbReference type="AlphaFoldDB" id="A0A8J7K1E3"/>
<dbReference type="EMBL" id="JADFUA010000002">
    <property type="protein sequence ID" value="MBE9608557.1"/>
    <property type="molecule type" value="Genomic_DNA"/>
</dbReference>
<dbReference type="SUPFAM" id="SSF50022">
    <property type="entry name" value="ISP domain"/>
    <property type="match status" value="1"/>
</dbReference>
<comment type="caution">
    <text evidence="6">The sequence shown here is derived from an EMBL/GenBank/DDBJ whole genome shotgun (WGS) entry which is preliminary data.</text>
</comment>
<dbReference type="InterPro" id="IPR017941">
    <property type="entry name" value="Rieske_2Fe-2S"/>
</dbReference>
<dbReference type="GO" id="GO:0046872">
    <property type="term" value="F:metal ion binding"/>
    <property type="evidence" value="ECO:0007669"/>
    <property type="project" value="UniProtKB-KW"/>
</dbReference>
<keyword evidence="2" id="KW-0479">Metal-binding</keyword>
<dbReference type="InterPro" id="IPR036922">
    <property type="entry name" value="Rieske_2Fe-2S_sf"/>
</dbReference>
<dbReference type="PROSITE" id="PS51296">
    <property type="entry name" value="RIESKE"/>
    <property type="match status" value="1"/>
</dbReference>
<evidence type="ECO:0000313" key="6">
    <source>
        <dbReference type="EMBL" id="MBE9608557.1"/>
    </source>
</evidence>
<dbReference type="PANTHER" id="PTHR40261:SF1">
    <property type="entry name" value="RIESKE DOMAIN-CONTAINING PROTEIN"/>
    <property type="match status" value="1"/>
</dbReference>
<evidence type="ECO:0000256" key="3">
    <source>
        <dbReference type="ARBA" id="ARBA00023004"/>
    </source>
</evidence>
<evidence type="ECO:0000313" key="7">
    <source>
        <dbReference type="Proteomes" id="UP000604481"/>
    </source>
</evidence>
<organism evidence="6 7">
    <name type="scientific">Chitinilyticum piscinae</name>
    <dbReference type="NCBI Taxonomy" id="2866724"/>
    <lineage>
        <taxon>Bacteria</taxon>
        <taxon>Pseudomonadati</taxon>
        <taxon>Pseudomonadota</taxon>
        <taxon>Betaproteobacteria</taxon>
        <taxon>Neisseriales</taxon>
        <taxon>Chitinibacteraceae</taxon>
        <taxon>Chitinilyticum</taxon>
    </lineage>
</organism>
<evidence type="ECO:0000256" key="4">
    <source>
        <dbReference type="ARBA" id="ARBA00023014"/>
    </source>
</evidence>
<keyword evidence="1" id="KW-0001">2Fe-2S</keyword>
<sequence length="117" mass="13035">MAERCLGETAQLAERGLALRFTVTDTHGLTRNAFALRFGGRVYAYLNECAHIPIELDFNPGDVLDISREYLVCSTHGAYYRPQTGECLGGPCPGRRLVALPVVEHDGQLWLQEGHYQ</sequence>
<keyword evidence="4" id="KW-0411">Iron-sulfur</keyword>
<proteinExistence type="predicted"/>
<dbReference type="Proteomes" id="UP000604481">
    <property type="component" value="Unassembled WGS sequence"/>
</dbReference>
<evidence type="ECO:0000259" key="5">
    <source>
        <dbReference type="PROSITE" id="PS51296"/>
    </source>
</evidence>
<evidence type="ECO:0000256" key="2">
    <source>
        <dbReference type="ARBA" id="ARBA00022723"/>
    </source>
</evidence>
<dbReference type="GO" id="GO:0051537">
    <property type="term" value="F:2 iron, 2 sulfur cluster binding"/>
    <property type="evidence" value="ECO:0007669"/>
    <property type="project" value="UniProtKB-KW"/>
</dbReference>
<accession>A0A8J7K1E3</accession>